<dbReference type="InterPro" id="IPR017895">
    <property type="entry name" value="HTH_IS408/IS1162_type"/>
</dbReference>
<dbReference type="PROSITE" id="PS50532">
    <property type="entry name" value="HTH_IS408"/>
    <property type="match status" value="1"/>
</dbReference>
<evidence type="ECO:0000259" key="1">
    <source>
        <dbReference type="PROSITE" id="PS50532"/>
    </source>
</evidence>
<dbReference type="PATRIC" id="fig|1365964.3.peg.1351"/>
<sequence length="129" mass="14404">MVRKIQAKLVLRLRAQGLSGRAIARSQGMSRRSVSDVLDAARAVGVGWDDVAGKTDGEVYALLFPGRGERESVYEQPDWARVHRELARVGVTLRILHGEYADGCRRTGKPHMGYDRFCKLYAAYVQKLA</sequence>
<comment type="caution">
    <text evidence="2">The sequence shown here is derived from an EMBL/GenBank/DDBJ whole genome shotgun (WGS) entry which is preliminary data.</text>
</comment>
<dbReference type="Proteomes" id="UP000036802">
    <property type="component" value="Unassembled WGS sequence"/>
</dbReference>
<evidence type="ECO:0000313" key="3">
    <source>
        <dbReference type="Proteomes" id="UP000036802"/>
    </source>
</evidence>
<feature type="domain" description="HTH IS408-type" evidence="1">
    <location>
        <begin position="7"/>
        <end position="86"/>
    </location>
</feature>
<dbReference type="EMBL" id="AVQC01000011">
    <property type="protein sequence ID" value="KOA65107.1"/>
    <property type="molecule type" value="Genomic_DNA"/>
</dbReference>
<accession>A0A0L7CZE9</accession>
<gene>
    <name evidence="2" type="ORF">BBM1114_06705</name>
</gene>
<organism evidence="2 3">
    <name type="scientific">Bifidobacterium breve MCC 1114</name>
    <dbReference type="NCBI Taxonomy" id="1365964"/>
    <lineage>
        <taxon>Bacteria</taxon>
        <taxon>Bacillati</taxon>
        <taxon>Actinomycetota</taxon>
        <taxon>Actinomycetes</taxon>
        <taxon>Bifidobacteriales</taxon>
        <taxon>Bifidobacteriaceae</taxon>
        <taxon>Bifidobacterium</taxon>
    </lineage>
</organism>
<proteinExistence type="predicted"/>
<protein>
    <recommendedName>
        <fullName evidence="1">HTH IS408-type domain-containing protein</fullName>
    </recommendedName>
</protein>
<evidence type="ECO:0000313" key="2">
    <source>
        <dbReference type="EMBL" id="KOA65107.1"/>
    </source>
</evidence>
<name>A0A0L7CZE9_BIFBR</name>
<reference evidence="2 3" key="1">
    <citation type="journal article" date="2015" name="Int J Genomics">
        <title>Comparative Genomics Revealed Genetic Diversity and Species/Strain-Level Differences in Carbohydrate Metabolism of Three Probiotic Bifidobacterial Species.</title>
        <authorList>
            <person name="Odamaki T."/>
            <person name="Horigome A."/>
            <person name="Sugahara H."/>
            <person name="Hashikura N."/>
            <person name="Minami J."/>
            <person name="Xiao J.Z."/>
            <person name="Abe F."/>
        </authorList>
    </citation>
    <scope>NUCLEOTIDE SEQUENCE [LARGE SCALE GENOMIC DNA]</scope>
    <source>
        <strain evidence="2 3">MCC 1114</strain>
    </source>
</reference>
<dbReference type="AlphaFoldDB" id="A0A0L7CZE9"/>